<dbReference type="PROSITE" id="PS51849">
    <property type="entry name" value="RSGI_N"/>
    <property type="match status" value="1"/>
</dbReference>
<proteinExistence type="predicted"/>
<feature type="region of interest" description="Disordered" evidence="6">
    <location>
        <begin position="290"/>
        <end position="618"/>
    </location>
</feature>
<evidence type="ECO:0000256" key="2">
    <source>
        <dbReference type="ARBA" id="ARBA00022475"/>
    </source>
</evidence>
<evidence type="ECO:0000256" key="1">
    <source>
        <dbReference type="ARBA" id="ARBA00004162"/>
    </source>
</evidence>
<name>A0A2W1NPC9_PAEXE</name>
<feature type="compositionally biased region" description="Polar residues" evidence="6">
    <location>
        <begin position="291"/>
        <end position="308"/>
    </location>
</feature>
<dbReference type="EMBL" id="NHRJ02000005">
    <property type="protein sequence ID" value="PZE20763.1"/>
    <property type="molecule type" value="Genomic_DNA"/>
</dbReference>
<feature type="compositionally biased region" description="Basic and acidic residues" evidence="6">
    <location>
        <begin position="449"/>
        <end position="474"/>
    </location>
</feature>
<keyword evidence="2" id="KW-1003">Cell membrane</keyword>
<accession>A0A2W1NPC9</accession>
<dbReference type="InterPro" id="IPR024449">
    <property type="entry name" value="Anti-sigma_RsgI_N"/>
</dbReference>
<keyword evidence="4 7" id="KW-1133">Transmembrane helix</keyword>
<reference evidence="9" key="1">
    <citation type="submission" date="2018-06" db="EMBL/GenBank/DDBJ databases">
        <title>Paenibacillus xerothermodurans sp. nov. an extremely dry heat resistant spore forming bacterium isolated from the soil of Cape Canaveral, Florida.</title>
        <authorList>
            <person name="Seuylemezian A."/>
            <person name="Kaur N."/>
            <person name="Patil P."/>
            <person name="Patil P."/>
            <person name="Mayilraj S."/>
            <person name="Vaishampayan P."/>
        </authorList>
    </citation>
    <scope>NUCLEOTIDE SEQUENCE [LARGE SCALE GENOMIC DNA]</scope>
    <source>
        <strain evidence="9">ATCC 27380</strain>
    </source>
</reference>
<evidence type="ECO:0000259" key="8">
    <source>
        <dbReference type="PROSITE" id="PS51849"/>
    </source>
</evidence>
<comment type="caution">
    <text evidence="9">The sequence shown here is derived from an EMBL/GenBank/DDBJ whole genome shotgun (WGS) entry which is preliminary data.</text>
</comment>
<feature type="compositionally biased region" description="Basic and acidic residues" evidence="6">
    <location>
        <begin position="414"/>
        <end position="442"/>
    </location>
</feature>
<evidence type="ECO:0000256" key="6">
    <source>
        <dbReference type="SAM" id="MobiDB-lite"/>
    </source>
</evidence>
<sequence length="618" mass="68499">MNKGIVMEMTEKSIVVMRHDGHFEKISRKNRTCEVGEEIVYADQSPKWASPPIALRSAIAAAVVFCIVLAVSFSGKLGTSQVVAYVSMDINPSVEMGIDANEQVLELRGLNPDGTALVQAVDYEGKTLEEVTAALLDKAEQNALAAGSADIVIASTVIQETSAVNDAQIADKLRQQVTNHLKKTHPDQADAYHVEAFAAPREIRSEASKSGVSMGKYSVYLYAKKQGIDVTVDELKTESIHQIIEENSHSASAILEPDKLPSKDLIRQLIELERSGELDKRLEEWKREQSIKVTGNRGTASTSDQDAFQQPGGGSSNAGVQQGGDNAERDSRQDNDYIDRRDSREATDEDDDDDGRGRDDRTRRDEDNRNNGNGSGSGRNYWQGGDDYEADHRRSTPIRESTTTPVKQPPITPKPEERKPDATRAMDAERGDDRADASRKYDNSTNAGDEDHGDRDDDKQGERNKQEEQDKDHQDDDDSEHTEREGQQENGSGDLSGSAELNKRLEEEARKRLEEFHKQLQQKKEQESAGKEKEKQEDTDDDRKEGPAQKEDGGRQSDDRAESDSRRPSGGDKNSAGERSEEVQQGSGDERKPDNNRSADNDRNSDSQRNADGRKGDD</sequence>
<evidence type="ECO:0000256" key="4">
    <source>
        <dbReference type="ARBA" id="ARBA00022989"/>
    </source>
</evidence>
<dbReference type="GO" id="GO:0005886">
    <property type="term" value="C:plasma membrane"/>
    <property type="evidence" value="ECO:0007669"/>
    <property type="project" value="UniProtKB-SubCell"/>
</dbReference>
<dbReference type="AlphaFoldDB" id="A0A2W1NPC9"/>
<dbReference type="InterPro" id="IPR055431">
    <property type="entry name" value="RsgI_M"/>
</dbReference>
<keyword evidence="10" id="KW-1185">Reference proteome</keyword>
<dbReference type="OrthoDB" id="9800626at2"/>
<comment type="subcellular location">
    <subcellularLocation>
        <location evidence="1">Cell membrane</location>
        <topology evidence="1">Single-pass membrane protein</topology>
    </subcellularLocation>
</comment>
<evidence type="ECO:0000256" key="7">
    <source>
        <dbReference type="SAM" id="Phobius"/>
    </source>
</evidence>
<gene>
    <name evidence="9" type="ORF">CBW46_011415</name>
</gene>
<evidence type="ECO:0000313" key="10">
    <source>
        <dbReference type="Proteomes" id="UP000214746"/>
    </source>
</evidence>
<dbReference type="Proteomes" id="UP000214746">
    <property type="component" value="Unassembled WGS sequence"/>
</dbReference>
<organism evidence="9 10">
    <name type="scientific">Paenibacillus xerothermodurans</name>
    <dbReference type="NCBI Taxonomy" id="1977292"/>
    <lineage>
        <taxon>Bacteria</taxon>
        <taxon>Bacillati</taxon>
        <taxon>Bacillota</taxon>
        <taxon>Bacilli</taxon>
        <taxon>Bacillales</taxon>
        <taxon>Paenibacillaceae</taxon>
        <taxon>Paenibacillus</taxon>
    </lineage>
</organism>
<feature type="compositionally biased region" description="Basic and acidic residues" evidence="6">
    <location>
        <begin position="326"/>
        <end position="346"/>
    </location>
</feature>
<dbReference type="Pfam" id="PF12791">
    <property type="entry name" value="RsgI_N"/>
    <property type="match status" value="1"/>
</dbReference>
<protein>
    <recommendedName>
        <fullName evidence="8">RsgI N-terminal anti-sigma domain-containing protein</fullName>
    </recommendedName>
</protein>
<evidence type="ECO:0000256" key="3">
    <source>
        <dbReference type="ARBA" id="ARBA00022692"/>
    </source>
</evidence>
<keyword evidence="5 7" id="KW-0472">Membrane</keyword>
<evidence type="ECO:0000256" key="5">
    <source>
        <dbReference type="ARBA" id="ARBA00023136"/>
    </source>
</evidence>
<dbReference type="RefSeq" id="WP_089200135.1">
    <property type="nucleotide sequence ID" value="NZ_NHRJ02000005.1"/>
</dbReference>
<evidence type="ECO:0000313" key="9">
    <source>
        <dbReference type="EMBL" id="PZE20763.1"/>
    </source>
</evidence>
<feature type="transmembrane region" description="Helical" evidence="7">
    <location>
        <begin position="53"/>
        <end position="73"/>
    </location>
</feature>
<feature type="compositionally biased region" description="Basic and acidic residues" evidence="6">
    <location>
        <begin position="501"/>
        <end position="618"/>
    </location>
</feature>
<keyword evidence="3 7" id="KW-0812">Transmembrane</keyword>
<feature type="domain" description="RsgI N-terminal anti-sigma" evidence="8">
    <location>
        <begin position="2"/>
        <end position="50"/>
    </location>
</feature>
<feature type="compositionally biased region" description="Basic and acidic residues" evidence="6">
    <location>
        <begin position="355"/>
        <end position="369"/>
    </location>
</feature>
<dbReference type="Pfam" id="PF23750">
    <property type="entry name" value="RsgI_M"/>
    <property type="match status" value="1"/>
</dbReference>